<sequence length="140" mass="14926">MGLEELVGEWTLEAVENYDAFLAQQGVSWLIRTAASAMGFGVGGTTLKIAVEGDKISLSFKNPKCANVNEGTVGSESKGFAPDGQDLNFEYKIEGGLFIMIGKDPAGKAPDAIEEYSIVDGKLVKCLKSGDVVAKEIYKK</sequence>
<proteinExistence type="predicted"/>
<protein>
    <submittedName>
        <fullName evidence="1">Uncharacterized protein</fullName>
    </submittedName>
</protein>
<comment type="caution">
    <text evidence="1">The sequence shown here is derived from an EMBL/GenBank/DDBJ whole genome shotgun (WGS) entry which is preliminary data.</text>
</comment>
<accession>A0AAE0GSM9</accession>
<dbReference type="InterPro" id="IPR000463">
    <property type="entry name" value="Fatty_acid-bd"/>
</dbReference>
<dbReference type="Proteomes" id="UP001190700">
    <property type="component" value="Unassembled WGS sequence"/>
</dbReference>
<evidence type="ECO:0000313" key="1">
    <source>
        <dbReference type="EMBL" id="KAK3283346.1"/>
    </source>
</evidence>
<dbReference type="InterPro" id="IPR012674">
    <property type="entry name" value="Calycin"/>
</dbReference>
<dbReference type="Gene3D" id="2.40.128.20">
    <property type="match status" value="1"/>
</dbReference>
<dbReference type="PRINTS" id="PR00178">
    <property type="entry name" value="FATTYACIDBP"/>
</dbReference>
<dbReference type="GO" id="GO:0008289">
    <property type="term" value="F:lipid binding"/>
    <property type="evidence" value="ECO:0007669"/>
    <property type="project" value="InterPro"/>
</dbReference>
<dbReference type="SUPFAM" id="SSF50814">
    <property type="entry name" value="Lipocalins"/>
    <property type="match status" value="1"/>
</dbReference>
<name>A0AAE0GSM9_9CHLO</name>
<keyword evidence="2" id="KW-1185">Reference proteome</keyword>
<organism evidence="1 2">
    <name type="scientific">Cymbomonas tetramitiformis</name>
    <dbReference type="NCBI Taxonomy" id="36881"/>
    <lineage>
        <taxon>Eukaryota</taxon>
        <taxon>Viridiplantae</taxon>
        <taxon>Chlorophyta</taxon>
        <taxon>Pyramimonadophyceae</taxon>
        <taxon>Pyramimonadales</taxon>
        <taxon>Pyramimonadaceae</taxon>
        <taxon>Cymbomonas</taxon>
    </lineage>
</organism>
<dbReference type="EMBL" id="LGRX02002867">
    <property type="protein sequence ID" value="KAK3283346.1"/>
    <property type="molecule type" value="Genomic_DNA"/>
</dbReference>
<dbReference type="CDD" id="cd00742">
    <property type="entry name" value="FABP"/>
    <property type="match status" value="1"/>
</dbReference>
<gene>
    <name evidence="1" type="ORF">CYMTET_8953</name>
</gene>
<reference evidence="1 2" key="1">
    <citation type="journal article" date="2015" name="Genome Biol. Evol.">
        <title>Comparative Genomics of a Bacterivorous Green Alga Reveals Evolutionary Causalities and Consequences of Phago-Mixotrophic Mode of Nutrition.</title>
        <authorList>
            <person name="Burns J.A."/>
            <person name="Paasch A."/>
            <person name="Narechania A."/>
            <person name="Kim E."/>
        </authorList>
    </citation>
    <scope>NUCLEOTIDE SEQUENCE [LARGE SCALE GENOMIC DNA]</scope>
    <source>
        <strain evidence="1 2">PLY_AMNH</strain>
    </source>
</reference>
<dbReference type="AlphaFoldDB" id="A0AAE0GSM9"/>
<evidence type="ECO:0000313" key="2">
    <source>
        <dbReference type="Proteomes" id="UP001190700"/>
    </source>
</evidence>